<evidence type="ECO:0000256" key="1">
    <source>
        <dbReference type="SAM" id="MobiDB-lite"/>
    </source>
</evidence>
<evidence type="ECO:0000259" key="3">
    <source>
        <dbReference type="PROSITE" id="PS50011"/>
    </source>
</evidence>
<dbReference type="AlphaFoldDB" id="A0AAD5M7S5"/>
<dbReference type="InterPro" id="IPR051681">
    <property type="entry name" value="Ser/Thr_Kinases-Pseudokinases"/>
</dbReference>
<feature type="region of interest" description="Disordered" evidence="1">
    <location>
        <begin position="98"/>
        <end position="163"/>
    </location>
</feature>
<feature type="compositionally biased region" description="Low complexity" evidence="1">
    <location>
        <begin position="146"/>
        <end position="163"/>
    </location>
</feature>
<organism evidence="4 5">
    <name type="scientific">Pythium insidiosum</name>
    <name type="common">Pythiosis disease agent</name>
    <dbReference type="NCBI Taxonomy" id="114742"/>
    <lineage>
        <taxon>Eukaryota</taxon>
        <taxon>Sar</taxon>
        <taxon>Stramenopiles</taxon>
        <taxon>Oomycota</taxon>
        <taxon>Peronosporomycetes</taxon>
        <taxon>Pythiales</taxon>
        <taxon>Pythiaceae</taxon>
        <taxon>Pythium</taxon>
    </lineage>
</organism>
<dbReference type="Gene3D" id="1.10.510.10">
    <property type="entry name" value="Transferase(Phosphotransferase) domain 1"/>
    <property type="match status" value="1"/>
</dbReference>
<dbReference type="PROSITE" id="PS00108">
    <property type="entry name" value="PROTEIN_KINASE_ST"/>
    <property type="match status" value="1"/>
</dbReference>
<dbReference type="SMART" id="SM00220">
    <property type="entry name" value="S_TKc"/>
    <property type="match status" value="1"/>
</dbReference>
<dbReference type="EMBL" id="JAKCXM010000242">
    <property type="protein sequence ID" value="KAJ0397667.1"/>
    <property type="molecule type" value="Genomic_DNA"/>
</dbReference>
<dbReference type="PROSITE" id="PS50011">
    <property type="entry name" value="PROTEIN_KINASE_DOM"/>
    <property type="match status" value="1"/>
</dbReference>
<dbReference type="InterPro" id="IPR000719">
    <property type="entry name" value="Prot_kinase_dom"/>
</dbReference>
<dbReference type="Pfam" id="PF00069">
    <property type="entry name" value="Pkinase"/>
    <property type="match status" value="1"/>
</dbReference>
<keyword evidence="2" id="KW-1133">Transmembrane helix</keyword>
<feature type="domain" description="Protein kinase" evidence="3">
    <location>
        <begin position="225"/>
        <end position="500"/>
    </location>
</feature>
<keyword evidence="2" id="KW-0472">Membrane</keyword>
<evidence type="ECO:0000313" key="5">
    <source>
        <dbReference type="Proteomes" id="UP001209570"/>
    </source>
</evidence>
<gene>
    <name evidence="4" type="ORF">P43SY_007740</name>
</gene>
<dbReference type="GO" id="GO:0005524">
    <property type="term" value="F:ATP binding"/>
    <property type="evidence" value="ECO:0007669"/>
    <property type="project" value="InterPro"/>
</dbReference>
<keyword evidence="2" id="KW-0812">Transmembrane</keyword>
<sequence>MLATEPQPTPVDWNELARSFNATEVQEWLNSSDVTSAIDRSRREIEKATKNMQASMGTSASSGMWSSVGIVLGVLVVVALVGAAVFFRWSRMRNDTSSDAYAPSESPFDSATVSTAPNTTSRSSIAVFRKERQEHRGSERPILVLPSSSSTASSAASSSEPSAPTATASFFRAVSGQPQHPPAPHVPSAPTADTALRLHLLKGDTAPPLWEDPLIVLSRLPFEAVTVNTLVSRGAYGEVFDGVCFGQRVAVKRLSPLRRKNLDDVHSLLVEVKLQASLEHARIVKFIGVAWDTLSNLSVVTEFMAGGDLRGALSDWRDDDRATGWDAQKHTLARHVAEALVYLHSLSPAVLHRDLKSRNILLDESQQSAKVTDFGVSRQQSEETLTLTGGVGTSLWMAPEVMRGDRYDDRADVFSFGLVLSELDTHELPYSSMRRQMAQERPNGSVPEMAVLQRVLNGTAHVALSPSLPASLRELVLACVASSAGERPTMAEVISALQCLRCSN</sequence>
<proteinExistence type="predicted"/>
<protein>
    <recommendedName>
        <fullName evidence="3">Protein kinase domain-containing protein</fullName>
    </recommendedName>
</protein>
<feature type="compositionally biased region" description="Basic and acidic residues" evidence="1">
    <location>
        <begin position="128"/>
        <end position="139"/>
    </location>
</feature>
<accession>A0AAD5M7S5</accession>
<dbReference type="InterPro" id="IPR011009">
    <property type="entry name" value="Kinase-like_dom_sf"/>
</dbReference>
<dbReference type="GO" id="GO:0004674">
    <property type="term" value="F:protein serine/threonine kinase activity"/>
    <property type="evidence" value="ECO:0007669"/>
    <property type="project" value="TreeGrafter"/>
</dbReference>
<dbReference type="Gene3D" id="3.30.200.20">
    <property type="entry name" value="Phosphorylase Kinase, domain 1"/>
    <property type="match status" value="1"/>
</dbReference>
<evidence type="ECO:0000313" key="4">
    <source>
        <dbReference type="EMBL" id="KAJ0397667.1"/>
    </source>
</evidence>
<feature type="compositionally biased region" description="Polar residues" evidence="1">
    <location>
        <begin position="107"/>
        <end position="124"/>
    </location>
</feature>
<dbReference type="SUPFAM" id="SSF56112">
    <property type="entry name" value="Protein kinase-like (PK-like)"/>
    <property type="match status" value="1"/>
</dbReference>
<reference evidence="4" key="1">
    <citation type="submission" date="2021-12" db="EMBL/GenBank/DDBJ databases">
        <title>Prjna785345.</title>
        <authorList>
            <person name="Rujirawat T."/>
            <person name="Krajaejun T."/>
        </authorList>
    </citation>
    <scope>NUCLEOTIDE SEQUENCE</scope>
    <source>
        <strain evidence="4">Pi057C3</strain>
    </source>
</reference>
<dbReference type="PANTHER" id="PTHR44329:SF214">
    <property type="entry name" value="PROTEIN KINASE DOMAIN-CONTAINING PROTEIN"/>
    <property type="match status" value="1"/>
</dbReference>
<dbReference type="PANTHER" id="PTHR44329">
    <property type="entry name" value="SERINE/THREONINE-PROTEIN KINASE TNNI3K-RELATED"/>
    <property type="match status" value="1"/>
</dbReference>
<evidence type="ECO:0000256" key="2">
    <source>
        <dbReference type="SAM" id="Phobius"/>
    </source>
</evidence>
<feature type="transmembrane region" description="Helical" evidence="2">
    <location>
        <begin position="64"/>
        <end position="87"/>
    </location>
</feature>
<dbReference type="Proteomes" id="UP001209570">
    <property type="component" value="Unassembled WGS sequence"/>
</dbReference>
<name>A0AAD5M7S5_PYTIN</name>
<comment type="caution">
    <text evidence="4">The sequence shown here is derived from an EMBL/GenBank/DDBJ whole genome shotgun (WGS) entry which is preliminary data.</text>
</comment>
<keyword evidence="5" id="KW-1185">Reference proteome</keyword>
<dbReference type="InterPro" id="IPR008271">
    <property type="entry name" value="Ser/Thr_kinase_AS"/>
</dbReference>